<accession>A0ACB7ECW2</accession>
<keyword evidence="2" id="KW-1185">Reference proteome</keyword>
<organism evidence="1 2">
    <name type="scientific">Nibea albiflora</name>
    <name type="common">Yellow drum</name>
    <name type="synonym">Corvina albiflora</name>
    <dbReference type="NCBI Taxonomy" id="240163"/>
    <lineage>
        <taxon>Eukaryota</taxon>
        <taxon>Metazoa</taxon>
        <taxon>Chordata</taxon>
        <taxon>Craniata</taxon>
        <taxon>Vertebrata</taxon>
        <taxon>Euteleostomi</taxon>
        <taxon>Actinopterygii</taxon>
        <taxon>Neopterygii</taxon>
        <taxon>Teleostei</taxon>
        <taxon>Neoteleostei</taxon>
        <taxon>Acanthomorphata</taxon>
        <taxon>Eupercaria</taxon>
        <taxon>Sciaenidae</taxon>
        <taxon>Nibea</taxon>
    </lineage>
</organism>
<sequence length="280" mass="29227">VPSQVIDMLPVVVVHGGAGHIPKERSEKSTTGVCSAVRAGYAVLQGGGSSMDAVVEAVSQLENNPSFNAGCGSVLNIKGEVEMDAMVMDGKTLASGAVSIVRNIANPIQLARLVMDKTSHVCLAGEGANQFARSMGVPEVPLESLITDYSRMRWKKNLEPGANPVACQMGKMGTVGAVAVDIEGNVASATSTGGILNKMEGRVGDTPIIGQSVEAASDLGLAYMKSRVDGLGGVVTVDPQGHWAARFSSLQMSWAAAQKNTLHYGLYTGEHFTQSIDEPR</sequence>
<gene>
    <name evidence="1" type="primary">ASRGL1</name>
    <name evidence="1" type="ORF">GBF38_001953</name>
</gene>
<comment type="caution">
    <text evidence="1">The sequence shown here is derived from an EMBL/GenBank/DDBJ whole genome shotgun (WGS) entry which is preliminary data.</text>
</comment>
<evidence type="ECO:0000313" key="1">
    <source>
        <dbReference type="EMBL" id="KAG7999887.1"/>
    </source>
</evidence>
<name>A0ACB7ECW2_NIBAL</name>
<evidence type="ECO:0000313" key="2">
    <source>
        <dbReference type="Proteomes" id="UP000805704"/>
    </source>
</evidence>
<proteinExistence type="predicted"/>
<protein>
    <submittedName>
        <fullName evidence="1">Isoaspartyl peptidase/L-asparaginase</fullName>
    </submittedName>
</protein>
<reference evidence="1" key="1">
    <citation type="submission" date="2020-04" db="EMBL/GenBank/DDBJ databases">
        <title>A chromosome-scale assembly and high-density genetic map of the yellow drum (Nibea albiflora) genome.</title>
        <authorList>
            <person name="Xu D."/>
            <person name="Zhang W."/>
            <person name="Chen R."/>
            <person name="Tan P."/>
            <person name="Wang L."/>
            <person name="Song H."/>
            <person name="Tian L."/>
            <person name="Zhu Q."/>
            <person name="Wang B."/>
        </authorList>
    </citation>
    <scope>NUCLEOTIDE SEQUENCE</scope>
    <source>
        <strain evidence="1">ZJHYS-2018</strain>
    </source>
</reference>
<feature type="non-terminal residue" evidence="1">
    <location>
        <position position="1"/>
    </location>
</feature>
<dbReference type="Proteomes" id="UP000805704">
    <property type="component" value="Chromosome 9"/>
</dbReference>
<dbReference type="EMBL" id="CM024797">
    <property type="protein sequence ID" value="KAG7999887.1"/>
    <property type="molecule type" value="Genomic_DNA"/>
</dbReference>